<evidence type="ECO:0000313" key="1">
    <source>
        <dbReference type="EMBL" id="OIR05343.1"/>
    </source>
</evidence>
<sequence>MRPKKYLSKYLSRRLSEPFLCNIYGQSIQTYMLNDKKINDLVGISKARKFITSFGINNIKGIITTNYDLIIEYALGTKRFNYGKKDAHIKGRGHNPLFPWQNTPVILNGRLVLSKLHGSISYDGVDYWSSGICGLNGKAIIIPPYPEKHNHNEFSKEWKCARQTLESIDKLVIFGFNFNDYDIAILELLKTNSKKIKKIIIYDIESKMEKASKIWDPNKITELNINTIDDSISFLKSHTQTKLI</sequence>
<proteinExistence type="predicted"/>
<gene>
    <name evidence="1" type="ORF">GALL_123940</name>
</gene>
<dbReference type="Pfam" id="PF13289">
    <property type="entry name" value="SIR2_2"/>
    <property type="match status" value="1"/>
</dbReference>
<organism evidence="1">
    <name type="scientific">mine drainage metagenome</name>
    <dbReference type="NCBI Taxonomy" id="410659"/>
    <lineage>
        <taxon>unclassified sequences</taxon>
        <taxon>metagenomes</taxon>
        <taxon>ecological metagenomes</taxon>
    </lineage>
</organism>
<comment type="caution">
    <text evidence="1">The sequence shown here is derived from an EMBL/GenBank/DDBJ whole genome shotgun (WGS) entry which is preliminary data.</text>
</comment>
<protein>
    <submittedName>
        <fullName evidence="1">Uncharacterized protein</fullName>
    </submittedName>
</protein>
<name>A0A1J5SAI9_9ZZZZ</name>
<dbReference type="EMBL" id="MLJW01000050">
    <property type="protein sequence ID" value="OIR05343.1"/>
    <property type="molecule type" value="Genomic_DNA"/>
</dbReference>
<accession>A0A1J5SAI9</accession>
<reference evidence="1" key="1">
    <citation type="submission" date="2016-10" db="EMBL/GenBank/DDBJ databases">
        <title>Sequence of Gallionella enrichment culture.</title>
        <authorList>
            <person name="Poehlein A."/>
            <person name="Muehling M."/>
            <person name="Daniel R."/>
        </authorList>
    </citation>
    <scope>NUCLEOTIDE SEQUENCE</scope>
</reference>
<dbReference type="AlphaFoldDB" id="A0A1J5SAI9"/>